<dbReference type="STRING" id="1122207.MUS1_01425"/>
<proteinExistence type="predicted"/>
<keyword evidence="2" id="KW-1185">Reference proteome</keyword>
<reference evidence="1 2" key="1">
    <citation type="submission" date="2014-01" db="EMBL/GenBank/DDBJ databases">
        <title>Marinomonas ushuaiensis DSM 15871 Genome Sequencing.</title>
        <authorList>
            <person name="Lai Q."/>
            <person name="Shao Z.S."/>
        </authorList>
    </citation>
    <scope>NUCLEOTIDE SEQUENCE [LARGE SCALE GENOMIC DNA]</scope>
    <source>
        <strain evidence="1 2">DSM 15871</strain>
    </source>
</reference>
<sequence length="64" mass="7467">MGVRKIYGDKTRLNLDLISHSFESEISFVKEFLNSEKSMNPMCIRRDSVVFEYSIAKYVVSKTK</sequence>
<name>X7E9X5_9GAMM</name>
<accession>X7E9X5</accession>
<dbReference type="EMBL" id="JAMB01000001">
    <property type="protein sequence ID" value="ETX12675.1"/>
    <property type="molecule type" value="Genomic_DNA"/>
</dbReference>
<comment type="caution">
    <text evidence="1">The sequence shown here is derived from an EMBL/GenBank/DDBJ whole genome shotgun (WGS) entry which is preliminary data.</text>
</comment>
<organism evidence="1 2">
    <name type="scientific">Marinomonas ushuaiensis DSM 15871</name>
    <dbReference type="NCBI Taxonomy" id="1122207"/>
    <lineage>
        <taxon>Bacteria</taxon>
        <taxon>Pseudomonadati</taxon>
        <taxon>Pseudomonadota</taxon>
        <taxon>Gammaproteobacteria</taxon>
        <taxon>Oceanospirillales</taxon>
        <taxon>Oceanospirillaceae</taxon>
        <taxon>Marinomonas</taxon>
    </lineage>
</organism>
<gene>
    <name evidence="1" type="ORF">MUS1_01425</name>
</gene>
<evidence type="ECO:0000313" key="2">
    <source>
        <dbReference type="Proteomes" id="UP000054058"/>
    </source>
</evidence>
<protein>
    <submittedName>
        <fullName evidence="1">Uncharacterized protein</fullName>
    </submittedName>
</protein>
<dbReference type="AlphaFoldDB" id="X7E9X5"/>
<dbReference type="Proteomes" id="UP000054058">
    <property type="component" value="Unassembled WGS sequence"/>
</dbReference>
<evidence type="ECO:0000313" key="1">
    <source>
        <dbReference type="EMBL" id="ETX12675.1"/>
    </source>
</evidence>